<feature type="chain" id="PRO_5017435498" description="DUF3221 domain-containing protein" evidence="1">
    <location>
        <begin position="23"/>
        <end position="134"/>
    </location>
</feature>
<name>A0A3A9A7K5_9FIRM</name>
<keyword evidence="3" id="KW-1185">Reference proteome</keyword>
<protein>
    <recommendedName>
        <fullName evidence="4">DUF3221 domain-containing protein</fullName>
    </recommendedName>
</protein>
<dbReference type="PROSITE" id="PS51257">
    <property type="entry name" value="PROKAR_LIPOPROTEIN"/>
    <property type="match status" value="1"/>
</dbReference>
<proteinExistence type="predicted"/>
<dbReference type="EMBL" id="RAYQ01000040">
    <property type="protein sequence ID" value="RKI87449.1"/>
    <property type="molecule type" value="Genomic_DNA"/>
</dbReference>
<comment type="caution">
    <text evidence="2">The sequence shown here is derived from an EMBL/GenBank/DDBJ whole genome shotgun (WGS) entry which is preliminary data.</text>
</comment>
<evidence type="ECO:0008006" key="4">
    <source>
        <dbReference type="Google" id="ProtNLM"/>
    </source>
</evidence>
<dbReference type="Proteomes" id="UP000280696">
    <property type="component" value="Unassembled WGS sequence"/>
</dbReference>
<accession>A0A3A9A7K5</accession>
<gene>
    <name evidence="2" type="ORF">D7V94_20925</name>
</gene>
<evidence type="ECO:0000313" key="3">
    <source>
        <dbReference type="Proteomes" id="UP000280696"/>
    </source>
</evidence>
<sequence length="134" mass="14803">MKRLIKLFILCGITICFLTGCADVAENSMEDNSLRESSIPADEVRVEDTGTMEEGYYVIEGILREIGKEDLILETAQGQNIHFRLAPETVIYAGKGSNAIPEGDNVKVVFDGERNGTTEMKEVFVIAVTVLEEE</sequence>
<dbReference type="RefSeq" id="WP_120472230.1">
    <property type="nucleotide sequence ID" value="NZ_CATAJS010000079.1"/>
</dbReference>
<feature type="signal peptide" evidence="1">
    <location>
        <begin position="1"/>
        <end position="22"/>
    </location>
</feature>
<organism evidence="2 3">
    <name type="scientific">Parablautia intestinalis</name>
    <dbReference type="NCBI Taxonomy" id="2320100"/>
    <lineage>
        <taxon>Bacteria</taxon>
        <taxon>Bacillati</taxon>
        <taxon>Bacillota</taxon>
        <taxon>Clostridia</taxon>
        <taxon>Lachnospirales</taxon>
        <taxon>Lachnospiraceae</taxon>
        <taxon>Parablautia</taxon>
    </lineage>
</organism>
<reference evidence="2 3" key="1">
    <citation type="submission" date="2018-09" db="EMBL/GenBank/DDBJ databases">
        <title>Murine metabolic-syndrome-specific gut microbial biobank.</title>
        <authorList>
            <person name="Liu C."/>
        </authorList>
    </citation>
    <scope>NUCLEOTIDE SEQUENCE [LARGE SCALE GENOMIC DNA]</scope>
    <source>
        <strain evidence="2 3">0.1xD8-82</strain>
    </source>
</reference>
<dbReference type="AlphaFoldDB" id="A0A3A9A7K5"/>
<evidence type="ECO:0000256" key="1">
    <source>
        <dbReference type="SAM" id="SignalP"/>
    </source>
</evidence>
<evidence type="ECO:0000313" key="2">
    <source>
        <dbReference type="EMBL" id="RKI87449.1"/>
    </source>
</evidence>
<keyword evidence="1" id="KW-0732">Signal</keyword>